<dbReference type="GeneID" id="9940982"/>
<dbReference type="KEGG" id="loa:LOAG_03593"/>
<evidence type="ECO:0000313" key="1">
    <source>
        <dbReference type="EMBL" id="EFO24889.1"/>
    </source>
</evidence>
<sequence length="107" mass="11829">MSKEIVGIILLQFYPEGILCFVEREDVNSKLSSWGFCRCTSNTLVGWEQALLTHSLPLMCKVLLIVHFSLINNCGPSRAAFIMKGCQELAAFKTASGKSKKCLEVSV</sequence>
<dbReference type="InParanoid" id="A0A1S0U5V0"/>
<dbReference type="CTD" id="9940982"/>
<organism evidence="1">
    <name type="scientific">Loa loa</name>
    <name type="common">Eye worm</name>
    <name type="synonym">Filaria loa</name>
    <dbReference type="NCBI Taxonomy" id="7209"/>
    <lineage>
        <taxon>Eukaryota</taxon>
        <taxon>Metazoa</taxon>
        <taxon>Ecdysozoa</taxon>
        <taxon>Nematoda</taxon>
        <taxon>Chromadorea</taxon>
        <taxon>Rhabditida</taxon>
        <taxon>Spirurina</taxon>
        <taxon>Spiruromorpha</taxon>
        <taxon>Filarioidea</taxon>
        <taxon>Onchocercidae</taxon>
        <taxon>Loa</taxon>
    </lineage>
</organism>
<gene>
    <name evidence="1" type="ORF">LOAG_03593</name>
</gene>
<dbReference type="RefSeq" id="XP_003139178.1">
    <property type="nucleotide sequence ID" value="XM_003139130.1"/>
</dbReference>
<dbReference type="AlphaFoldDB" id="A0A1S0U5V0"/>
<reference evidence="1" key="1">
    <citation type="submission" date="2012-04" db="EMBL/GenBank/DDBJ databases">
        <title>The Genome Sequence of Loa loa.</title>
        <authorList>
            <consortium name="The Broad Institute Genome Sequencing Platform"/>
            <consortium name="Broad Institute Genome Sequencing Center for Infectious Disease"/>
            <person name="Nutman T.B."/>
            <person name="Fink D.L."/>
            <person name="Russ C."/>
            <person name="Young S."/>
            <person name="Zeng Q."/>
            <person name="Gargeya S."/>
            <person name="Alvarado L."/>
            <person name="Berlin A."/>
            <person name="Chapman S.B."/>
            <person name="Chen Z."/>
            <person name="Freedman E."/>
            <person name="Gellesch M."/>
            <person name="Goldberg J."/>
            <person name="Griggs A."/>
            <person name="Gujja S."/>
            <person name="Heilman E.R."/>
            <person name="Heiman D."/>
            <person name="Howarth C."/>
            <person name="Mehta T."/>
            <person name="Neiman D."/>
            <person name="Pearson M."/>
            <person name="Roberts A."/>
            <person name="Saif S."/>
            <person name="Shea T."/>
            <person name="Shenoy N."/>
            <person name="Sisk P."/>
            <person name="Stolte C."/>
            <person name="Sykes S."/>
            <person name="White J."/>
            <person name="Yandava C."/>
            <person name="Haas B."/>
            <person name="Henn M.R."/>
            <person name="Nusbaum C."/>
            <person name="Birren B."/>
        </authorList>
    </citation>
    <scope>NUCLEOTIDE SEQUENCE [LARGE SCALE GENOMIC DNA]</scope>
</reference>
<name>A0A1S0U5V0_LOALO</name>
<dbReference type="EMBL" id="JH712151">
    <property type="protein sequence ID" value="EFO24889.1"/>
    <property type="molecule type" value="Genomic_DNA"/>
</dbReference>
<protein>
    <submittedName>
        <fullName evidence="1">Uncharacterized protein</fullName>
    </submittedName>
</protein>
<accession>A0A1S0U5V0</accession>
<proteinExistence type="predicted"/>